<dbReference type="GO" id="GO:0070126">
    <property type="term" value="P:mitochondrial translational termination"/>
    <property type="evidence" value="ECO:0007669"/>
    <property type="project" value="TreeGrafter"/>
</dbReference>
<dbReference type="SUPFAM" id="SSF110916">
    <property type="entry name" value="Peptidyl-tRNA hydrolase domain-like"/>
    <property type="match status" value="1"/>
</dbReference>
<evidence type="ECO:0000259" key="2">
    <source>
        <dbReference type="Pfam" id="PF00472"/>
    </source>
</evidence>
<dbReference type="Gene3D" id="3.30.160.20">
    <property type="match status" value="1"/>
</dbReference>
<dbReference type="InterPro" id="IPR052104">
    <property type="entry name" value="Mito_Release_Factor_mL62"/>
</dbReference>
<dbReference type="AlphaFoldDB" id="A0AAN6ESW6"/>
<evidence type="ECO:0000313" key="3">
    <source>
        <dbReference type="EMBL" id="KAJ8990559.1"/>
    </source>
</evidence>
<evidence type="ECO:0000313" key="4">
    <source>
        <dbReference type="Proteomes" id="UP001161757"/>
    </source>
</evidence>
<protein>
    <recommendedName>
        <fullName evidence="2">Prokaryotic-type class I peptide chain release factors domain-containing protein</fullName>
    </recommendedName>
</protein>
<reference evidence="3" key="1">
    <citation type="submission" date="2023-01" db="EMBL/GenBank/DDBJ databases">
        <title>Exophiala dermititidis isolated from Cystic Fibrosis Patient.</title>
        <authorList>
            <person name="Kurbessoian T."/>
            <person name="Crocker A."/>
            <person name="Murante D."/>
            <person name="Hogan D.A."/>
            <person name="Stajich J.E."/>
        </authorList>
    </citation>
    <scope>NUCLEOTIDE SEQUENCE</scope>
    <source>
        <strain evidence="3">Ex8</strain>
    </source>
</reference>
<organism evidence="3 4">
    <name type="scientific">Exophiala dermatitidis</name>
    <name type="common">Black yeast-like fungus</name>
    <name type="synonym">Wangiella dermatitidis</name>
    <dbReference type="NCBI Taxonomy" id="5970"/>
    <lineage>
        <taxon>Eukaryota</taxon>
        <taxon>Fungi</taxon>
        <taxon>Dikarya</taxon>
        <taxon>Ascomycota</taxon>
        <taxon>Pezizomycotina</taxon>
        <taxon>Eurotiomycetes</taxon>
        <taxon>Chaetothyriomycetidae</taxon>
        <taxon>Chaetothyriales</taxon>
        <taxon>Herpotrichiellaceae</taxon>
        <taxon>Exophiala</taxon>
    </lineage>
</organism>
<evidence type="ECO:0000256" key="1">
    <source>
        <dbReference type="SAM" id="MobiDB-lite"/>
    </source>
</evidence>
<feature type="domain" description="Prokaryotic-type class I peptide chain release factors" evidence="2">
    <location>
        <begin position="71"/>
        <end position="196"/>
    </location>
</feature>
<dbReference type="Pfam" id="PF00472">
    <property type="entry name" value="RF-1"/>
    <property type="match status" value="1"/>
</dbReference>
<accession>A0AAN6ESW6</accession>
<sequence>MVQKSRCFLVNAQSLPWARSKSLLCPGLIQTQRPLLQSFSSKAESHESEYAAAREWLKKFNAVDSLRDIGEVSYSRSSGPGGQNVNKVNSKAQLRVPVARLLPLIPPILHQGILASRYYAESSSSLVVQADESRKQQANKETCFRKLAQLIMDEYKRAVPGETTDVQKKKVEGLQKAENEARLKKKKLHSSKKQSRSKSNMD</sequence>
<name>A0AAN6ESW6_EXODE</name>
<dbReference type="GO" id="GO:0005762">
    <property type="term" value="C:mitochondrial large ribosomal subunit"/>
    <property type="evidence" value="ECO:0007669"/>
    <property type="project" value="TreeGrafter"/>
</dbReference>
<comment type="caution">
    <text evidence="3">The sequence shown here is derived from an EMBL/GenBank/DDBJ whole genome shotgun (WGS) entry which is preliminary data.</text>
</comment>
<dbReference type="PANTHER" id="PTHR11075:SF54">
    <property type="entry name" value="LARGE RIBOSOMAL SUBUNIT PROTEIN ML62"/>
    <property type="match status" value="1"/>
</dbReference>
<dbReference type="Proteomes" id="UP001161757">
    <property type="component" value="Unassembled WGS sequence"/>
</dbReference>
<feature type="region of interest" description="Disordered" evidence="1">
    <location>
        <begin position="159"/>
        <end position="202"/>
    </location>
</feature>
<gene>
    <name evidence="3" type="ORF">HRR80_005337</name>
</gene>
<dbReference type="InterPro" id="IPR000352">
    <property type="entry name" value="Pep_chain_release_fac_I"/>
</dbReference>
<dbReference type="PANTHER" id="PTHR11075">
    <property type="entry name" value="PEPTIDE CHAIN RELEASE FACTOR"/>
    <property type="match status" value="1"/>
</dbReference>
<dbReference type="EMBL" id="JAJGCB010000010">
    <property type="protein sequence ID" value="KAJ8990559.1"/>
    <property type="molecule type" value="Genomic_DNA"/>
</dbReference>
<proteinExistence type="predicted"/>
<feature type="compositionally biased region" description="Basic residues" evidence="1">
    <location>
        <begin position="183"/>
        <end position="196"/>
    </location>
</feature>
<feature type="compositionally biased region" description="Basic and acidic residues" evidence="1">
    <location>
        <begin position="159"/>
        <end position="182"/>
    </location>
</feature>
<dbReference type="GO" id="GO:0016150">
    <property type="term" value="F:translation release factor activity, codon nonspecific"/>
    <property type="evidence" value="ECO:0007669"/>
    <property type="project" value="TreeGrafter"/>
</dbReference>
<dbReference type="GO" id="GO:0004045">
    <property type="term" value="F:peptidyl-tRNA hydrolase activity"/>
    <property type="evidence" value="ECO:0007669"/>
    <property type="project" value="TreeGrafter"/>
</dbReference>